<evidence type="ECO:0000256" key="8">
    <source>
        <dbReference type="ARBA" id="ARBA00022840"/>
    </source>
</evidence>
<keyword evidence="10 12" id="KW-0630">Potassium</keyword>
<comment type="similarity">
    <text evidence="12">Belongs to the carbohydrate kinase PfkB family. Ribokinase subfamily.</text>
</comment>
<dbReference type="EMBL" id="JAUJLE010000180">
    <property type="protein sequence ID" value="KAK0971112.1"/>
    <property type="molecule type" value="Genomic_DNA"/>
</dbReference>
<comment type="subcellular location">
    <subcellularLocation>
        <location evidence="12">Cytoplasm</location>
    </subcellularLocation>
    <subcellularLocation>
        <location evidence="12">Nucleus</location>
    </subcellularLocation>
</comment>
<dbReference type="PROSITE" id="PS00584">
    <property type="entry name" value="PFKB_KINASES_2"/>
    <property type="match status" value="1"/>
</dbReference>
<evidence type="ECO:0000313" key="15">
    <source>
        <dbReference type="Proteomes" id="UP001175353"/>
    </source>
</evidence>
<keyword evidence="7 12" id="KW-0418">Kinase</keyword>
<dbReference type="InterPro" id="IPR002173">
    <property type="entry name" value="Carboh/pur_kinase_PfkB_CS"/>
</dbReference>
<keyword evidence="4 12" id="KW-0808">Transferase</keyword>
<dbReference type="Pfam" id="PF00294">
    <property type="entry name" value="PfkB"/>
    <property type="match status" value="1"/>
</dbReference>
<keyword evidence="11 12" id="KW-0119">Carbohydrate metabolism</keyword>
<feature type="binding site" evidence="12">
    <location>
        <position position="259"/>
    </location>
    <ligand>
        <name>substrate</name>
    </ligand>
</feature>
<dbReference type="GO" id="GO:0004747">
    <property type="term" value="F:ribokinase activity"/>
    <property type="evidence" value="ECO:0007669"/>
    <property type="project" value="UniProtKB-UniRule"/>
</dbReference>
<dbReference type="CDD" id="cd01174">
    <property type="entry name" value="ribokinase"/>
    <property type="match status" value="1"/>
</dbReference>
<evidence type="ECO:0000259" key="13">
    <source>
        <dbReference type="Pfam" id="PF00294"/>
    </source>
</evidence>
<dbReference type="GO" id="GO:0005737">
    <property type="term" value="C:cytoplasm"/>
    <property type="evidence" value="ECO:0007669"/>
    <property type="project" value="UniProtKB-SubCell"/>
</dbReference>
<accession>A0AAN6K9D6</accession>
<dbReference type="Gene3D" id="3.40.1190.20">
    <property type="match status" value="1"/>
</dbReference>
<organism evidence="14 15">
    <name type="scientific">Friedmanniomyces endolithicus</name>
    <dbReference type="NCBI Taxonomy" id="329885"/>
    <lineage>
        <taxon>Eukaryota</taxon>
        <taxon>Fungi</taxon>
        <taxon>Dikarya</taxon>
        <taxon>Ascomycota</taxon>
        <taxon>Pezizomycotina</taxon>
        <taxon>Dothideomycetes</taxon>
        <taxon>Dothideomycetidae</taxon>
        <taxon>Mycosphaerellales</taxon>
        <taxon>Teratosphaeriaceae</taxon>
        <taxon>Friedmanniomyces</taxon>
    </lineage>
</organism>
<comment type="catalytic activity">
    <reaction evidence="12">
        <text>D-ribose + ATP = D-ribose 5-phosphate + ADP + H(+)</text>
        <dbReference type="Rhea" id="RHEA:13697"/>
        <dbReference type="ChEBI" id="CHEBI:15378"/>
        <dbReference type="ChEBI" id="CHEBI:30616"/>
        <dbReference type="ChEBI" id="CHEBI:47013"/>
        <dbReference type="ChEBI" id="CHEBI:78346"/>
        <dbReference type="ChEBI" id="CHEBI:456216"/>
        <dbReference type="EC" id="2.7.1.15"/>
    </reaction>
</comment>
<keyword evidence="15" id="KW-1185">Reference proteome</keyword>
<dbReference type="GO" id="GO:0005524">
    <property type="term" value="F:ATP binding"/>
    <property type="evidence" value="ECO:0007669"/>
    <property type="project" value="UniProtKB-UniRule"/>
</dbReference>
<feature type="binding site" evidence="12">
    <location>
        <position position="298"/>
    </location>
    <ligand>
        <name>K(+)</name>
        <dbReference type="ChEBI" id="CHEBI:29103"/>
    </ligand>
</feature>
<evidence type="ECO:0000256" key="11">
    <source>
        <dbReference type="ARBA" id="ARBA00023277"/>
    </source>
</evidence>
<evidence type="ECO:0000256" key="4">
    <source>
        <dbReference type="ARBA" id="ARBA00022679"/>
    </source>
</evidence>
<feature type="active site" description="Proton acceptor" evidence="12">
    <location>
        <position position="259"/>
    </location>
</feature>
<dbReference type="HAMAP" id="MF_01987">
    <property type="entry name" value="Ribokinase"/>
    <property type="match status" value="1"/>
</dbReference>
<dbReference type="AlphaFoldDB" id="A0AAN6K9D6"/>
<feature type="binding site" evidence="12">
    <location>
        <position position="253"/>
    </location>
    <ligand>
        <name>K(+)</name>
        <dbReference type="ChEBI" id="CHEBI:29103"/>
    </ligand>
</feature>
<dbReference type="InterPro" id="IPR029056">
    <property type="entry name" value="Ribokinase-like"/>
</dbReference>
<feature type="binding site" evidence="12">
    <location>
        <begin position="258"/>
        <end position="259"/>
    </location>
    <ligand>
        <name>ATP</name>
        <dbReference type="ChEBI" id="CHEBI:30616"/>
    </ligand>
</feature>
<dbReference type="EC" id="2.7.1.15" evidence="2 12"/>
<feature type="binding site" evidence="12">
    <location>
        <position position="293"/>
    </location>
    <ligand>
        <name>K(+)</name>
        <dbReference type="ChEBI" id="CHEBI:29103"/>
    </ligand>
</feature>
<dbReference type="PANTHER" id="PTHR10584">
    <property type="entry name" value="SUGAR KINASE"/>
    <property type="match status" value="1"/>
</dbReference>
<comment type="cofactor">
    <cofactor evidence="12">
        <name>Mg(2+)</name>
        <dbReference type="ChEBI" id="CHEBI:18420"/>
    </cofactor>
    <text evidence="12">Requires a divalent cation, most likely magnesium in vivo, as an electrophilic catalyst to aid phosphoryl group transfer. It is the chelate of the metal and the nucleotide that is the actual substrate.</text>
</comment>
<dbReference type="PANTHER" id="PTHR10584:SF166">
    <property type="entry name" value="RIBOKINASE"/>
    <property type="match status" value="1"/>
</dbReference>
<keyword evidence="5 12" id="KW-0479">Metal-binding</keyword>
<keyword evidence="12" id="KW-0963">Cytoplasm</keyword>
<keyword evidence="12" id="KW-0539">Nucleus</keyword>
<sequence>MAPHHVSVIGSLNVDFIIRTPRVPDAGETLTAHSFDTGFGGKGANQAVACARLADEDVKVSMVGQVGDDSFGADYLKALEREGIDRKDVRKLERQKTGVSMIIVDDATGENRILFAPNANYAFSEEYSAAWELVPEEAEVVVIQLEMPLEVVLHNVRKASQSGKHVILNPAPAEILPDAIYKDIDTLILNQSESALLAGDAAASHSPEQLASHFLQKGVKDAVIITLGGDGLVYATASGLSGRVAAKKVNVVDTTAAGDTFVGGYAVKRARDTGKSFNYLKALDFATLAASKTVEREGAMAAIPTLSELRVG</sequence>
<evidence type="ECO:0000256" key="7">
    <source>
        <dbReference type="ARBA" id="ARBA00022777"/>
    </source>
</evidence>
<dbReference type="SUPFAM" id="SSF53613">
    <property type="entry name" value="Ribokinase-like"/>
    <property type="match status" value="1"/>
</dbReference>
<comment type="activity regulation">
    <text evidence="12">Activated by a monovalent cation that binds near, but not in, the active site. The most likely occupant of the site in vivo is potassium. Ion binding induces a conformational change that may alter substrate affinity.</text>
</comment>
<keyword evidence="6 12" id="KW-0547">Nucleotide-binding</keyword>
<evidence type="ECO:0000313" key="14">
    <source>
        <dbReference type="EMBL" id="KAK0971112.1"/>
    </source>
</evidence>
<comment type="similarity">
    <text evidence="1">Belongs to the carbohydrate kinase pfkB family.</text>
</comment>
<feature type="binding site" evidence="12">
    <location>
        <position position="255"/>
    </location>
    <ligand>
        <name>K(+)</name>
        <dbReference type="ChEBI" id="CHEBI:29103"/>
    </ligand>
</feature>
<protein>
    <recommendedName>
        <fullName evidence="3 12">Ribokinase</fullName>
        <shortName evidence="12">RK</shortName>
        <ecNumber evidence="2 12">2.7.1.15</ecNumber>
    </recommendedName>
</protein>
<evidence type="ECO:0000256" key="9">
    <source>
        <dbReference type="ARBA" id="ARBA00022842"/>
    </source>
</evidence>
<evidence type="ECO:0000256" key="5">
    <source>
        <dbReference type="ARBA" id="ARBA00022723"/>
    </source>
</evidence>
<dbReference type="InterPro" id="IPR002139">
    <property type="entry name" value="Ribo/fructo_kinase"/>
</dbReference>
<feature type="binding site" evidence="12">
    <location>
        <begin position="13"/>
        <end position="15"/>
    </location>
    <ligand>
        <name>substrate</name>
    </ligand>
</feature>
<feature type="domain" description="Carbohydrate kinase PfkB" evidence="13">
    <location>
        <begin position="5"/>
        <end position="305"/>
    </location>
</feature>
<feature type="binding site" evidence="12">
    <location>
        <position position="296"/>
    </location>
    <ligand>
        <name>K(+)</name>
        <dbReference type="ChEBI" id="CHEBI:29103"/>
    </ligand>
</feature>
<dbReference type="InterPro" id="IPR011611">
    <property type="entry name" value="PfkB_dom"/>
</dbReference>
<comment type="function">
    <text evidence="12">Catalyzes the phosphorylation of ribose at O-5 in a reaction requiring ATP and magnesium. The resulting D-ribose-5-phosphate can then be used either for sythesis of nucleotides, histidine, and tryptophan, or as a component of the pentose phosphate pathway.</text>
</comment>
<evidence type="ECO:0000256" key="6">
    <source>
        <dbReference type="ARBA" id="ARBA00022741"/>
    </source>
</evidence>
<comment type="subunit">
    <text evidence="12">Homodimer.</text>
</comment>
<dbReference type="GO" id="GO:0019303">
    <property type="term" value="P:D-ribose catabolic process"/>
    <property type="evidence" value="ECO:0007669"/>
    <property type="project" value="UniProtKB-UniRule"/>
</dbReference>
<comment type="pathway">
    <text evidence="12">Carbohydrate metabolism; D-ribose degradation; D-ribose 5-phosphate from beta-D-ribopyranose: step 2/2.</text>
</comment>
<dbReference type="Proteomes" id="UP001175353">
    <property type="component" value="Unassembled WGS sequence"/>
</dbReference>
<evidence type="ECO:0000256" key="1">
    <source>
        <dbReference type="ARBA" id="ARBA00005380"/>
    </source>
</evidence>
<feature type="binding site" evidence="12">
    <location>
        <begin position="41"/>
        <end position="45"/>
    </location>
    <ligand>
        <name>substrate</name>
    </ligand>
</feature>
<evidence type="ECO:0000256" key="2">
    <source>
        <dbReference type="ARBA" id="ARBA00012035"/>
    </source>
</evidence>
<dbReference type="InterPro" id="IPR011877">
    <property type="entry name" value="Ribokinase"/>
</dbReference>
<proteinExistence type="inferred from homology"/>
<reference evidence="14" key="1">
    <citation type="submission" date="2023-06" db="EMBL/GenBank/DDBJ databases">
        <title>Black Yeasts Isolated from many extreme environments.</title>
        <authorList>
            <person name="Coleine C."/>
            <person name="Stajich J.E."/>
            <person name="Selbmann L."/>
        </authorList>
    </citation>
    <scope>NUCLEOTIDE SEQUENCE</scope>
    <source>
        <strain evidence="14">CCFEE 5200</strain>
    </source>
</reference>
<feature type="binding site" evidence="12">
    <location>
        <position position="146"/>
    </location>
    <ligand>
        <name>substrate</name>
    </ligand>
</feature>
<dbReference type="GO" id="GO:0046872">
    <property type="term" value="F:metal ion binding"/>
    <property type="evidence" value="ECO:0007669"/>
    <property type="project" value="UniProtKB-KW"/>
</dbReference>
<dbReference type="GO" id="GO:0005634">
    <property type="term" value="C:nucleus"/>
    <property type="evidence" value="ECO:0007669"/>
    <property type="project" value="UniProtKB-SubCell"/>
</dbReference>
<keyword evidence="9 12" id="KW-0460">Magnesium</keyword>
<keyword evidence="8 12" id="KW-0067">ATP-binding</keyword>
<evidence type="ECO:0000256" key="10">
    <source>
        <dbReference type="ARBA" id="ARBA00022958"/>
    </source>
</evidence>
<evidence type="ECO:0000256" key="12">
    <source>
        <dbReference type="HAMAP-Rule" id="MF_03215"/>
    </source>
</evidence>
<feature type="binding site" evidence="12">
    <location>
        <begin position="226"/>
        <end position="231"/>
    </location>
    <ligand>
        <name>ATP</name>
        <dbReference type="ChEBI" id="CHEBI:30616"/>
    </ligand>
</feature>
<comment type="caution">
    <text evidence="14">The sequence shown here is derived from an EMBL/GenBank/DDBJ whole genome shotgun (WGS) entry which is preliminary data.</text>
</comment>
<evidence type="ECO:0000256" key="3">
    <source>
        <dbReference type="ARBA" id="ARBA00016943"/>
    </source>
</evidence>
<dbReference type="PRINTS" id="PR00990">
    <property type="entry name" value="RIBOKINASE"/>
</dbReference>
<gene>
    <name evidence="14" type="primary">RBK1_3</name>
    <name evidence="14" type="ORF">LTR91_015661</name>
</gene>
<name>A0AAN6K9D6_9PEZI</name>
<feature type="binding site" evidence="12">
    <location>
        <position position="190"/>
    </location>
    <ligand>
        <name>ATP</name>
        <dbReference type="ChEBI" id="CHEBI:30616"/>
    </ligand>
</feature>
<comment type="caution">
    <text evidence="12">Lacks conserved residue(s) required for the propagation of feature annotation.</text>
</comment>